<comment type="subunit">
    <text evidence="5">Part of the 50S ribosomal subunit; part of the 5S rRNA/L5/L18/L25 subcomplex. Contacts the 5S rRNA. Binds to the 5S rRNA independently of L5 and L18.</text>
</comment>
<dbReference type="PANTHER" id="PTHR33284">
    <property type="entry name" value="RIBOSOMAL PROTEIN L25/GLN-TRNA SYNTHETASE, ANTI-CODON-BINDING DOMAIN-CONTAINING PROTEIN"/>
    <property type="match status" value="1"/>
</dbReference>
<evidence type="ECO:0000259" key="7">
    <source>
        <dbReference type="Pfam" id="PF01386"/>
    </source>
</evidence>
<gene>
    <name evidence="5" type="primary">rplY</name>
    <name evidence="5" type="synonym">ctc</name>
    <name evidence="9" type="ORF">COT51_02685</name>
</gene>
<dbReference type="CDD" id="cd00495">
    <property type="entry name" value="Ribosomal_L25_TL5_CTC"/>
    <property type="match status" value="1"/>
</dbReference>
<dbReference type="SUPFAM" id="SSF50715">
    <property type="entry name" value="Ribosomal protein L25-like"/>
    <property type="match status" value="1"/>
</dbReference>
<dbReference type="Pfam" id="PF01386">
    <property type="entry name" value="Ribosomal_L25p"/>
    <property type="match status" value="1"/>
</dbReference>
<evidence type="ECO:0000256" key="2">
    <source>
        <dbReference type="ARBA" id="ARBA00022884"/>
    </source>
</evidence>
<sequence length="266" mass="29453">MNEREKGKPSITNLNDWLTFRPHYPIITPIMQLNAEKRTLLGKRANKLRKNGKILAVVFEKGEESTPITLDEKEFKKVFKEAGESTLIDVSVDGGKPVKVLISEVQHDPVFSNIIHVNLHAVKLTDKITAAIPVEIIGENELVKNGKALLLTLLPEIEVECLPTDLPAKFEIDISGLVEIDQGIKISDLAIDKSKISIDQDENAFIVRLDYAEMKEEVVEEEATPAEAKVIGEEEVAEGEEGVAPAEGEATKEPAGEKKEEKKKEK</sequence>
<feature type="region of interest" description="Disordered" evidence="6">
    <location>
        <begin position="220"/>
        <end position="266"/>
    </location>
</feature>
<keyword evidence="3 5" id="KW-0689">Ribosomal protein</keyword>
<dbReference type="EMBL" id="PEYV01000046">
    <property type="protein sequence ID" value="PIS21449.1"/>
    <property type="molecule type" value="Genomic_DNA"/>
</dbReference>
<dbReference type="Proteomes" id="UP000231098">
    <property type="component" value="Unassembled WGS sequence"/>
</dbReference>
<dbReference type="GO" id="GO:0006412">
    <property type="term" value="P:translation"/>
    <property type="evidence" value="ECO:0007669"/>
    <property type="project" value="UniProtKB-UniRule"/>
</dbReference>
<dbReference type="InterPro" id="IPR020056">
    <property type="entry name" value="Rbsml_bL25/Gln-tRNA_synth_N"/>
</dbReference>
<name>A0A2H0XB95_UNCKA</name>
<dbReference type="InterPro" id="IPR037121">
    <property type="entry name" value="Ribosomal_bL25_C"/>
</dbReference>
<evidence type="ECO:0000256" key="3">
    <source>
        <dbReference type="ARBA" id="ARBA00022980"/>
    </source>
</evidence>
<dbReference type="PANTHER" id="PTHR33284:SF1">
    <property type="entry name" value="RIBOSOMAL PROTEIN L25_GLN-TRNA SYNTHETASE, ANTI-CODON-BINDING DOMAIN-CONTAINING PROTEIN"/>
    <property type="match status" value="1"/>
</dbReference>
<dbReference type="InterPro" id="IPR029751">
    <property type="entry name" value="Ribosomal_L25_dom"/>
</dbReference>
<protein>
    <recommendedName>
        <fullName evidence="5">Large ribosomal subunit protein bL25</fullName>
    </recommendedName>
    <alternativeName>
        <fullName evidence="5">General stress protein CTC</fullName>
    </alternativeName>
</protein>
<dbReference type="AlphaFoldDB" id="A0A2H0XB95"/>
<dbReference type="GO" id="GO:0022625">
    <property type="term" value="C:cytosolic large ribosomal subunit"/>
    <property type="evidence" value="ECO:0007669"/>
    <property type="project" value="TreeGrafter"/>
</dbReference>
<dbReference type="HAMAP" id="MF_01334">
    <property type="entry name" value="Ribosomal_bL25_CTC"/>
    <property type="match status" value="1"/>
</dbReference>
<keyword evidence="1 5" id="KW-0699">rRNA-binding</keyword>
<evidence type="ECO:0000256" key="1">
    <source>
        <dbReference type="ARBA" id="ARBA00022730"/>
    </source>
</evidence>
<comment type="similarity">
    <text evidence="5">Belongs to the bacterial ribosomal protein bL25 family. CTC subfamily.</text>
</comment>
<comment type="function">
    <text evidence="5">This is one of the proteins that binds to the 5S RNA in the ribosome where it forms part of the central protuberance.</text>
</comment>
<dbReference type="Gene3D" id="2.40.240.10">
    <property type="entry name" value="Ribosomal Protein L25, Chain P"/>
    <property type="match status" value="1"/>
</dbReference>
<evidence type="ECO:0000256" key="5">
    <source>
        <dbReference type="HAMAP-Rule" id="MF_01334"/>
    </source>
</evidence>
<keyword evidence="2 5" id="KW-0694">RNA-binding</keyword>
<dbReference type="GO" id="GO:0008097">
    <property type="term" value="F:5S rRNA binding"/>
    <property type="evidence" value="ECO:0007669"/>
    <property type="project" value="InterPro"/>
</dbReference>
<feature type="domain" description="Large ribosomal subunit protein bL25 beta" evidence="8">
    <location>
        <begin position="127"/>
        <end position="209"/>
    </location>
</feature>
<comment type="caution">
    <text evidence="9">The sequence shown here is derived from an EMBL/GenBank/DDBJ whole genome shotgun (WGS) entry which is preliminary data.</text>
</comment>
<dbReference type="InterPro" id="IPR001021">
    <property type="entry name" value="Ribosomal_bL25_long"/>
</dbReference>
<feature type="domain" description="Large ribosomal subunit protein bL25 L25" evidence="7">
    <location>
        <begin position="33"/>
        <end position="119"/>
    </location>
</feature>
<reference evidence="10" key="1">
    <citation type="submission" date="2017-09" db="EMBL/GenBank/DDBJ databases">
        <title>Depth-based differentiation of microbial function through sediment-hosted aquifers and enrichment of novel symbionts in the deep terrestrial subsurface.</title>
        <authorList>
            <person name="Probst A.J."/>
            <person name="Ladd B."/>
            <person name="Jarett J.K."/>
            <person name="Geller-Mcgrath D.E."/>
            <person name="Sieber C.M.K."/>
            <person name="Emerson J.B."/>
            <person name="Anantharaman K."/>
            <person name="Thomas B.C."/>
            <person name="Malmstrom R."/>
            <person name="Stieglmeier M."/>
            <person name="Klingl A."/>
            <person name="Woyke T."/>
            <person name="Ryan C.M."/>
            <person name="Banfield J.F."/>
        </authorList>
    </citation>
    <scope>NUCLEOTIDE SEQUENCE [LARGE SCALE GENOMIC DNA]</scope>
</reference>
<evidence type="ECO:0000256" key="4">
    <source>
        <dbReference type="ARBA" id="ARBA00023274"/>
    </source>
</evidence>
<accession>A0A2H0XB95</accession>
<dbReference type="GO" id="GO:0003735">
    <property type="term" value="F:structural constituent of ribosome"/>
    <property type="evidence" value="ECO:0007669"/>
    <property type="project" value="InterPro"/>
</dbReference>
<dbReference type="Pfam" id="PF14693">
    <property type="entry name" value="Ribosomal_TL5_C"/>
    <property type="match status" value="1"/>
</dbReference>
<dbReference type="NCBIfam" id="TIGR00731">
    <property type="entry name" value="bL25_bact_ctc"/>
    <property type="match status" value="1"/>
</dbReference>
<evidence type="ECO:0000259" key="8">
    <source>
        <dbReference type="Pfam" id="PF14693"/>
    </source>
</evidence>
<dbReference type="Gene3D" id="2.170.120.20">
    <property type="entry name" value="Ribosomal protein L25, beta domain"/>
    <property type="match status" value="1"/>
</dbReference>
<evidence type="ECO:0000256" key="6">
    <source>
        <dbReference type="SAM" id="MobiDB-lite"/>
    </source>
</evidence>
<organism evidence="9 10">
    <name type="scientific">candidate division WWE3 bacterium CG08_land_8_20_14_0_20_41_15</name>
    <dbReference type="NCBI Taxonomy" id="1975086"/>
    <lineage>
        <taxon>Bacteria</taxon>
        <taxon>Katanobacteria</taxon>
    </lineage>
</organism>
<dbReference type="InterPro" id="IPR020057">
    <property type="entry name" value="Ribosomal_bL25_b-dom"/>
</dbReference>
<proteinExistence type="inferred from homology"/>
<keyword evidence="4 5" id="KW-0687">Ribonucleoprotein</keyword>
<feature type="compositionally biased region" description="Basic and acidic residues" evidence="6">
    <location>
        <begin position="249"/>
        <end position="266"/>
    </location>
</feature>
<dbReference type="InterPro" id="IPR020930">
    <property type="entry name" value="Ribosomal_uL5_bac-type"/>
</dbReference>
<dbReference type="InterPro" id="IPR011035">
    <property type="entry name" value="Ribosomal_bL25/Gln-tRNA_synth"/>
</dbReference>
<evidence type="ECO:0000313" key="9">
    <source>
        <dbReference type="EMBL" id="PIS21449.1"/>
    </source>
</evidence>
<evidence type="ECO:0000313" key="10">
    <source>
        <dbReference type="Proteomes" id="UP000231098"/>
    </source>
</evidence>